<dbReference type="Proteomes" id="UP000051008">
    <property type="component" value="Unassembled WGS sequence"/>
</dbReference>
<dbReference type="InterPro" id="IPR004839">
    <property type="entry name" value="Aminotransferase_I/II_large"/>
</dbReference>
<dbReference type="GO" id="GO:0030170">
    <property type="term" value="F:pyridoxal phosphate binding"/>
    <property type="evidence" value="ECO:0007669"/>
    <property type="project" value="InterPro"/>
</dbReference>
<accession>A0A0R2AD87</accession>
<dbReference type="GO" id="GO:0008483">
    <property type="term" value="F:transaminase activity"/>
    <property type="evidence" value="ECO:0007669"/>
    <property type="project" value="UniProtKB-KW"/>
</dbReference>
<keyword evidence="3" id="KW-0663">Pyridoxal phosphate</keyword>
<name>A0A0R2AD87_9LACO</name>
<evidence type="ECO:0000256" key="3">
    <source>
        <dbReference type="ARBA" id="ARBA00022898"/>
    </source>
</evidence>
<dbReference type="OrthoDB" id="9802872at2"/>
<evidence type="ECO:0000256" key="5">
    <source>
        <dbReference type="ARBA" id="ARBA00037974"/>
    </source>
</evidence>
<dbReference type="InterPro" id="IPR015422">
    <property type="entry name" value="PyrdxlP-dep_Trfase_small"/>
</dbReference>
<dbReference type="CDD" id="cd00609">
    <property type="entry name" value="AAT_like"/>
    <property type="match status" value="1"/>
</dbReference>
<evidence type="ECO:0000256" key="2">
    <source>
        <dbReference type="ARBA" id="ARBA00012224"/>
    </source>
</evidence>
<dbReference type="Gene3D" id="3.40.640.10">
    <property type="entry name" value="Type I PLP-dependent aspartate aminotransferase-like (Major domain)"/>
    <property type="match status" value="1"/>
</dbReference>
<dbReference type="InterPro" id="IPR027619">
    <property type="entry name" value="C-S_lyase_PatB-like"/>
</dbReference>
<keyword evidence="7" id="KW-0032">Aminotransferase</keyword>
<dbReference type="PATRIC" id="fig|1423718.3.peg.1736"/>
<dbReference type="SUPFAM" id="SSF53383">
    <property type="entry name" value="PLP-dependent transferases"/>
    <property type="match status" value="1"/>
</dbReference>
<comment type="similarity">
    <text evidence="5">Belongs to the class-II pyridoxal-phosphate-dependent aminotransferase family. MalY/PatB cystathionine beta-lyase subfamily.</text>
</comment>
<dbReference type="InterPro" id="IPR051798">
    <property type="entry name" value="Class-II_PLP-Dep_Aminotrans"/>
</dbReference>
<comment type="cofactor">
    <cofactor evidence="1">
        <name>pyridoxal 5'-phosphate</name>
        <dbReference type="ChEBI" id="CHEBI:597326"/>
    </cofactor>
</comment>
<dbReference type="Gene3D" id="3.90.1150.10">
    <property type="entry name" value="Aspartate Aminotransferase, domain 1"/>
    <property type="match status" value="1"/>
</dbReference>
<keyword evidence="7" id="KW-0808">Transferase</keyword>
<dbReference type="RefSeq" id="WP_056976541.1">
    <property type="nucleotide sequence ID" value="NZ_AYYP01000024.1"/>
</dbReference>
<keyword evidence="4" id="KW-0456">Lyase</keyword>
<sequence>MDKETFVKEYAVERQNTDAVKWDGLEAEFGASDLLPLWVADTEFKAPKAVLEAMVKRVEHGAFGYSMTPAAYFDAYFTWQKERYGIELHKDWLRFGTGVVQSLSTVIQFLTEENDAVMVMQPVYYPFMRVIENNHRKLVISNLKQVDGKYVMDLEDMRQKMEANQVRTLVLCSPHNPVGRVWSEAELEAVLELCRQEQVHVISDEIHHDLIMGKRPFVSALSIKDGYYRDNLVVLDAPSKTFNLAALQNSHVIIPNPQLRDRYDEHVAKLSSPAGSLLGKVAAQAAYSEGADWLAGFIKVVQANFDYVKTKLTQAFPAIKVSDLEGTYLMWIDLSGVIAKDEVTDLVKKQAKLAVDFGDWFGQAGLGFIRLNLGTTPANIEKAVAALIKALKEKQA</sequence>
<evidence type="ECO:0000313" key="7">
    <source>
        <dbReference type="EMBL" id="KRM64831.1"/>
    </source>
</evidence>
<organism evidence="7 8">
    <name type="scientific">Ligilactobacillus agilis DSM 20509</name>
    <dbReference type="NCBI Taxonomy" id="1423718"/>
    <lineage>
        <taxon>Bacteria</taxon>
        <taxon>Bacillati</taxon>
        <taxon>Bacillota</taxon>
        <taxon>Bacilli</taxon>
        <taxon>Lactobacillales</taxon>
        <taxon>Lactobacillaceae</taxon>
        <taxon>Ligilactobacillus</taxon>
    </lineage>
</organism>
<proteinExistence type="inferred from homology"/>
<dbReference type="PANTHER" id="PTHR43525:SF1">
    <property type="entry name" value="PROTEIN MALY"/>
    <property type="match status" value="1"/>
</dbReference>
<gene>
    <name evidence="7" type="ORF">FC14_GL001672</name>
</gene>
<evidence type="ECO:0000256" key="4">
    <source>
        <dbReference type="ARBA" id="ARBA00023239"/>
    </source>
</evidence>
<dbReference type="NCBIfam" id="TIGR04350">
    <property type="entry name" value="C_S_lyase_PatB"/>
    <property type="match status" value="1"/>
</dbReference>
<dbReference type="EC" id="4.4.1.13" evidence="2"/>
<evidence type="ECO:0000256" key="1">
    <source>
        <dbReference type="ARBA" id="ARBA00001933"/>
    </source>
</evidence>
<dbReference type="Pfam" id="PF00155">
    <property type="entry name" value="Aminotran_1_2"/>
    <property type="match status" value="1"/>
</dbReference>
<protein>
    <recommendedName>
        <fullName evidence="2">cysteine-S-conjugate beta-lyase</fullName>
        <ecNumber evidence="2">4.4.1.13</ecNumber>
    </recommendedName>
</protein>
<comment type="caution">
    <text evidence="7">The sequence shown here is derived from an EMBL/GenBank/DDBJ whole genome shotgun (WGS) entry which is preliminary data.</text>
</comment>
<keyword evidence="8" id="KW-1185">Reference proteome</keyword>
<dbReference type="EMBL" id="AYYP01000024">
    <property type="protein sequence ID" value="KRM64831.1"/>
    <property type="molecule type" value="Genomic_DNA"/>
</dbReference>
<evidence type="ECO:0000259" key="6">
    <source>
        <dbReference type="Pfam" id="PF00155"/>
    </source>
</evidence>
<feature type="domain" description="Aminotransferase class I/classII large" evidence="6">
    <location>
        <begin position="63"/>
        <end position="387"/>
    </location>
</feature>
<dbReference type="InterPro" id="IPR015421">
    <property type="entry name" value="PyrdxlP-dep_Trfase_major"/>
</dbReference>
<reference evidence="7 8" key="1">
    <citation type="journal article" date="2015" name="Genome Announc.">
        <title>Expanding the biotechnology potential of lactobacilli through comparative genomics of 213 strains and associated genera.</title>
        <authorList>
            <person name="Sun Z."/>
            <person name="Harris H.M."/>
            <person name="McCann A."/>
            <person name="Guo C."/>
            <person name="Argimon S."/>
            <person name="Zhang W."/>
            <person name="Yang X."/>
            <person name="Jeffery I.B."/>
            <person name="Cooney J.C."/>
            <person name="Kagawa T.F."/>
            <person name="Liu W."/>
            <person name="Song Y."/>
            <person name="Salvetti E."/>
            <person name="Wrobel A."/>
            <person name="Rasinkangas P."/>
            <person name="Parkhill J."/>
            <person name="Rea M.C."/>
            <person name="O'Sullivan O."/>
            <person name="Ritari J."/>
            <person name="Douillard F.P."/>
            <person name="Paul Ross R."/>
            <person name="Yang R."/>
            <person name="Briner A.E."/>
            <person name="Felis G.E."/>
            <person name="de Vos W.M."/>
            <person name="Barrangou R."/>
            <person name="Klaenhammer T.R."/>
            <person name="Caufield P.W."/>
            <person name="Cui Y."/>
            <person name="Zhang H."/>
            <person name="O'Toole P.W."/>
        </authorList>
    </citation>
    <scope>NUCLEOTIDE SEQUENCE [LARGE SCALE GENOMIC DNA]</scope>
    <source>
        <strain evidence="7 8">DSM 20509</strain>
    </source>
</reference>
<evidence type="ECO:0000313" key="8">
    <source>
        <dbReference type="Proteomes" id="UP000051008"/>
    </source>
</evidence>
<dbReference type="AlphaFoldDB" id="A0A0R2AD87"/>
<dbReference type="PANTHER" id="PTHR43525">
    <property type="entry name" value="PROTEIN MALY"/>
    <property type="match status" value="1"/>
</dbReference>
<dbReference type="InterPro" id="IPR015424">
    <property type="entry name" value="PyrdxlP-dep_Trfase"/>
</dbReference>
<dbReference type="GO" id="GO:0047804">
    <property type="term" value="F:cysteine-S-conjugate beta-lyase activity"/>
    <property type="evidence" value="ECO:0007669"/>
    <property type="project" value="UniProtKB-EC"/>
</dbReference>